<name>A0A7E5A2C3_PANRE</name>
<accession>A0A7E5A2C3</accession>
<evidence type="ECO:0000313" key="2">
    <source>
        <dbReference type="WBParaSite" id="Pan_g9783.t1"/>
    </source>
</evidence>
<organism evidence="1 2">
    <name type="scientific">Panagrellus redivivus</name>
    <name type="common">Microworm</name>
    <dbReference type="NCBI Taxonomy" id="6233"/>
    <lineage>
        <taxon>Eukaryota</taxon>
        <taxon>Metazoa</taxon>
        <taxon>Ecdysozoa</taxon>
        <taxon>Nematoda</taxon>
        <taxon>Chromadorea</taxon>
        <taxon>Rhabditida</taxon>
        <taxon>Tylenchina</taxon>
        <taxon>Panagrolaimomorpha</taxon>
        <taxon>Panagrolaimoidea</taxon>
        <taxon>Panagrolaimidae</taxon>
        <taxon>Panagrellus</taxon>
    </lineage>
</organism>
<proteinExistence type="predicted"/>
<sequence length="259" mass="30455">MRIAGQYCTMAFYNKYSEYFEWHQPIYEGLSMNEIISSTVALQRGRVFKAVCKGRKVHNTITLPSCHYNLAFELESVKDGVIKELIVSPIIRLQRDGFKAWEGLKIERIEFPDIDGGIFRRDVLHPHRPHAAYLKSICMTRRIVADNVIQMLKRHLFLKELNFHKVEFNPSKRLNFEETLKHIQKKTDLLWKFMVSHPGTTITVKWPLQQCLFYKDTDKLNTVQRLLSSEFILEATEYHVSCKLMKTQAMKTLEVNFIV</sequence>
<dbReference type="WBParaSite" id="Pan_g9783.t1">
    <property type="protein sequence ID" value="Pan_g9783.t1"/>
    <property type="gene ID" value="Pan_g9783"/>
</dbReference>
<evidence type="ECO:0000313" key="1">
    <source>
        <dbReference type="Proteomes" id="UP000492821"/>
    </source>
</evidence>
<reference evidence="2" key="2">
    <citation type="submission" date="2020-10" db="UniProtKB">
        <authorList>
            <consortium name="WormBaseParasite"/>
        </authorList>
    </citation>
    <scope>IDENTIFICATION</scope>
</reference>
<dbReference type="AlphaFoldDB" id="A0A7E5A2C3"/>
<reference evidence="1" key="1">
    <citation type="journal article" date="2013" name="Genetics">
        <title>The draft genome and transcriptome of Panagrellus redivivus are shaped by the harsh demands of a free-living lifestyle.</title>
        <authorList>
            <person name="Srinivasan J."/>
            <person name="Dillman A.R."/>
            <person name="Macchietto M.G."/>
            <person name="Heikkinen L."/>
            <person name="Lakso M."/>
            <person name="Fracchia K.M."/>
            <person name="Antoshechkin I."/>
            <person name="Mortazavi A."/>
            <person name="Wong G."/>
            <person name="Sternberg P.W."/>
        </authorList>
    </citation>
    <scope>NUCLEOTIDE SEQUENCE [LARGE SCALE GENOMIC DNA]</scope>
    <source>
        <strain evidence="1">MT8872</strain>
    </source>
</reference>
<keyword evidence="1" id="KW-1185">Reference proteome</keyword>
<dbReference type="Proteomes" id="UP000492821">
    <property type="component" value="Unassembled WGS sequence"/>
</dbReference>
<protein>
    <submittedName>
        <fullName evidence="2">39S ribosomal protein L9, mitochondrial</fullName>
    </submittedName>
</protein>